<dbReference type="EMBL" id="CP001719">
    <property type="protein sequence ID" value="ADC47752.1"/>
    <property type="molecule type" value="Genomic_DNA"/>
</dbReference>
<dbReference type="Gene3D" id="3.40.50.620">
    <property type="entry name" value="HUPs"/>
    <property type="match status" value="1"/>
</dbReference>
<organism evidence="3 4">
    <name type="scientific">Methanobrevibacter ruminantium (strain ATCC 35063 / DSM 1093 / JCM 13430 / OCM 146 / M1)</name>
    <name type="common">Methanobacterium ruminantium</name>
    <dbReference type="NCBI Taxonomy" id="634498"/>
    <lineage>
        <taxon>Archaea</taxon>
        <taxon>Methanobacteriati</taxon>
        <taxon>Methanobacteriota</taxon>
        <taxon>Methanomada group</taxon>
        <taxon>Methanobacteria</taxon>
        <taxon>Methanobacteriales</taxon>
        <taxon>Methanobacteriaceae</taxon>
        <taxon>Methanobrevibacter</taxon>
    </lineage>
</organism>
<dbReference type="PANTHER" id="PTHR37825">
    <property type="entry name" value="TRNA(MET) CYTIDINE ACETATE LIGASE"/>
    <property type="match status" value="1"/>
</dbReference>
<evidence type="ECO:0000259" key="2">
    <source>
        <dbReference type="Pfam" id="PF16581"/>
    </source>
</evidence>
<proteinExistence type="predicted"/>
<sequence>MPSIDFIRNILKEDKKTFCNDYKKAQKSLSDDDGYSNGSSQSKQSYEKTNEESTSNPLIADFTEYSPLHNGHFHCMKTAKSKIPNGLFVAIVPGLFERSGRGLPYIMHRNVRAEIAIEVGADIVVEGPPMGIMGSGQYSLCLCKMFQALNTDFIPRGYRPFDGYDEILKRISMGHGVAPKPYKIVDMDTKETILEGKLEEDNYVIVSFSKSLKRIGFDFKDKFIFVPRIEGVSGTLIRKACSENKLEDVESMLPPETLRILKRELDNDNAPLHDQRDYEVILNSANNLSYDELIKLNFFSEKLANEFIEKRENKEFESISEIEDAIFYGFSSHYKNRVLSILETQMRGDVISNYINTYPFNVRVLNYKNETVLTQFEEKVLNDHPFVNSIELTNE</sequence>
<accession>D3DZS4</accession>
<dbReference type="PATRIC" id="fig|634498.28.peg.1902"/>
<dbReference type="InterPro" id="IPR014729">
    <property type="entry name" value="Rossmann-like_a/b/a_fold"/>
</dbReference>
<evidence type="ECO:0000313" key="4">
    <source>
        <dbReference type="Proteomes" id="UP000008680"/>
    </source>
</evidence>
<dbReference type="RefSeq" id="WP_012956700.1">
    <property type="nucleotide sequence ID" value="NC_013790.1"/>
</dbReference>
<reference evidence="3 4" key="1">
    <citation type="journal article" date="2010" name="PLoS ONE">
        <title>The genome sequence of the rumen methanogen Methanobrevibacter ruminantium reveals new possibilities for controlling ruminant methane emissions.</title>
        <authorList>
            <person name="Leahy S.C."/>
            <person name="Kelly W.J."/>
            <person name="Altermann E."/>
            <person name="Ronimus R.S."/>
            <person name="Yeoman C.J."/>
            <person name="Pacheco D.M."/>
            <person name="Li D."/>
            <person name="Kong Z."/>
            <person name="McTavish S."/>
            <person name="Sang C."/>
            <person name="Lambie S.C."/>
            <person name="Janssen P.H."/>
            <person name="Dey D."/>
            <person name="Attwood G.T."/>
        </authorList>
    </citation>
    <scope>NUCLEOTIDE SEQUENCE [LARGE SCALE GENOMIC DNA]</scope>
    <source>
        <strain evidence="4">ATCC 35063 / DSM 1093 / JCM 13430 / OCM 146 / M1</strain>
    </source>
</reference>
<protein>
    <recommendedName>
        <fullName evidence="2">Putative cytidyltransferase-related C-terminal region domain-containing protein</fullName>
    </recommendedName>
</protein>
<dbReference type="InterPro" id="IPR032266">
    <property type="entry name" value="HIGH_NTase1_ass"/>
</dbReference>
<dbReference type="GeneID" id="8771572"/>
<feature type="region of interest" description="Disordered" evidence="1">
    <location>
        <begin position="27"/>
        <end position="54"/>
    </location>
</feature>
<dbReference type="InterPro" id="IPR008513">
    <property type="entry name" value="tRNA(Met)_cyd_acetate_ligase"/>
</dbReference>
<gene>
    <name evidence="3" type="ordered locus">mru_1902</name>
</gene>
<dbReference type="AlphaFoldDB" id="D3DZS4"/>
<dbReference type="OrthoDB" id="68916at2157"/>
<evidence type="ECO:0000256" key="1">
    <source>
        <dbReference type="SAM" id="MobiDB-lite"/>
    </source>
</evidence>
<name>D3DZS4_METRM</name>
<dbReference type="Proteomes" id="UP000008680">
    <property type="component" value="Chromosome"/>
</dbReference>
<dbReference type="Pfam" id="PF05636">
    <property type="entry name" value="HIGH_NTase1"/>
    <property type="match status" value="1"/>
</dbReference>
<evidence type="ECO:0000313" key="3">
    <source>
        <dbReference type="EMBL" id="ADC47752.1"/>
    </source>
</evidence>
<dbReference type="Gene3D" id="1.20.58.620">
    <property type="match status" value="1"/>
</dbReference>
<dbReference type="PANTHER" id="PTHR37825:SF1">
    <property type="entry name" value="TRNA(MET) CYTIDINE ACETATE LIGASE"/>
    <property type="match status" value="1"/>
</dbReference>
<feature type="domain" description="Putative cytidyltransferase-related C-terminal region" evidence="2">
    <location>
        <begin position="160"/>
        <end position="366"/>
    </location>
</feature>
<dbReference type="SUPFAM" id="SSF52374">
    <property type="entry name" value="Nucleotidylyl transferase"/>
    <property type="match status" value="1"/>
</dbReference>
<dbReference type="eggNOG" id="arCOG03224">
    <property type="taxonomic scope" value="Archaea"/>
</dbReference>
<dbReference type="HOGENOM" id="CLU_777585_0_0_2"/>
<dbReference type="STRING" id="634498.mru_1902"/>
<dbReference type="Pfam" id="PF16581">
    <property type="entry name" value="HIGH_NTase1_ass"/>
    <property type="match status" value="1"/>
</dbReference>
<keyword evidence="4" id="KW-1185">Reference proteome</keyword>
<dbReference type="KEGG" id="mru:mru_1902"/>